<dbReference type="RefSeq" id="WP_229902687.1">
    <property type="nucleotide sequence ID" value="NZ_BNAW01000008.1"/>
</dbReference>
<reference evidence="3" key="1">
    <citation type="journal article" date="2019" name="Int. J. Syst. Evol. Microbiol.">
        <title>The Global Catalogue of Microorganisms (GCM) 10K type strain sequencing project: providing services to taxonomists for standard genome sequencing and annotation.</title>
        <authorList>
            <consortium name="The Broad Institute Genomics Platform"/>
            <consortium name="The Broad Institute Genome Sequencing Center for Infectious Disease"/>
            <person name="Wu L."/>
            <person name="Ma J."/>
        </authorList>
    </citation>
    <scope>NUCLEOTIDE SEQUENCE [LARGE SCALE GENOMIC DNA]</scope>
    <source>
        <strain evidence="3">CGMCC 4.7680</strain>
    </source>
</reference>
<dbReference type="EMBL" id="BNAW01000008">
    <property type="protein sequence ID" value="GHG08740.1"/>
    <property type="molecule type" value="Genomic_DNA"/>
</dbReference>
<proteinExistence type="predicted"/>
<evidence type="ECO:0008006" key="4">
    <source>
        <dbReference type="Google" id="ProtNLM"/>
    </source>
</evidence>
<feature type="region of interest" description="Disordered" evidence="1">
    <location>
        <begin position="65"/>
        <end position="89"/>
    </location>
</feature>
<sequence>MTVLPATPGVTPLLEELLARIAADAPGALGAAVSVHHRGGPLHVAAANGISGAFVPAQLNGLGGPVPTAGHTGEPVVTADVYADHRRRP</sequence>
<accession>A0ABQ3K8R0</accession>
<evidence type="ECO:0000256" key="1">
    <source>
        <dbReference type="SAM" id="MobiDB-lite"/>
    </source>
</evidence>
<comment type="caution">
    <text evidence="2">The sequence shown here is derived from an EMBL/GenBank/DDBJ whole genome shotgun (WGS) entry which is preliminary data.</text>
</comment>
<dbReference type="Proteomes" id="UP000649955">
    <property type="component" value="Unassembled WGS sequence"/>
</dbReference>
<name>A0ABQ3K8R0_9PSEU</name>
<evidence type="ECO:0000313" key="3">
    <source>
        <dbReference type="Proteomes" id="UP000649955"/>
    </source>
</evidence>
<evidence type="ECO:0000313" key="2">
    <source>
        <dbReference type="EMBL" id="GHG08740.1"/>
    </source>
</evidence>
<organism evidence="2 3">
    <name type="scientific">Amycolatopsis bullii</name>
    <dbReference type="NCBI Taxonomy" id="941987"/>
    <lineage>
        <taxon>Bacteria</taxon>
        <taxon>Bacillati</taxon>
        <taxon>Actinomycetota</taxon>
        <taxon>Actinomycetes</taxon>
        <taxon>Pseudonocardiales</taxon>
        <taxon>Pseudonocardiaceae</taxon>
        <taxon>Amycolatopsis</taxon>
    </lineage>
</organism>
<gene>
    <name evidence="2" type="ORF">GCM10017567_26830</name>
</gene>
<keyword evidence="3" id="KW-1185">Reference proteome</keyword>
<protein>
    <recommendedName>
        <fullName evidence="4">Serine hydrolase</fullName>
    </recommendedName>
</protein>